<keyword evidence="14" id="KW-0966">Cell projection</keyword>
<evidence type="ECO:0000259" key="13">
    <source>
        <dbReference type="Pfam" id="PF01052"/>
    </source>
</evidence>
<feature type="domain" description="Flagellar motor switch protein FliN-like C-terminal" evidence="13">
    <location>
        <begin position="252"/>
        <end position="321"/>
    </location>
</feature>
<gene>
    <name evidence="14" type="ORF">SAMN05443662_1128</name>
</gene>
<keyword evidence="8 11" id="KW-0975">Bacterial flagellum</keyword>
<dbReference type="InterPro" id="IPR001689">
    <property type="entry name" value="Flag_FliM"/>
</dbReference>
<dbReference type="GO" id="GO:0050918">
    <property type="term" value="P:positive chemotaxis"/>
    <property type="evidence" value="ECO:0007669"/>
    <property type="project" value="TreeGrafter"/>
</dbReference>
<dbReference type="NCBIfam" id="TIGR01397">
    <property type="entry name" value="fliM_switch"/>
    <property type="match status" value="1"/>
</dbReference>
<dbReference type="Pfam" id="PF02154">
    <property type="entry name" value="FliM"/>
    <property type="match status" value="1"/>
</dbReference>
<evidence type="ECO:0000256" key="6">
    <source>
        <dbReference type="ARBA" id="ARBA00022779"/>
    </source>
</evidence>
<dbReference type="PIRSF" id="PIRSF002888">
    <property type="entry name" value="FliM"/>
    <property type="match status" value="1"/>
</dbReference>
<dbReference type="RefSeq" id="WP_074201386.1">
    <property type="nucleotide sequence ID" value="NZ_FSRE01000002.1"/>
</dbReference>
<evidence type="ECO:0000256" key="11">
    <source>
        <dbReference type="PIRNR" id="PIRNR002888"/>
    </source>
</evidence>
<dbReference type="InterPro" id="IPR036429">
    <property type="entry name" value="SpoA-like_sf"/>
</dbReference>
<keyword evidence="15" id="KW-1185">Reference proteome</keyword>
<dbReference type="Gene3D" id="3.40.1550.10">
    <property type="entry name" value="CheC-like"/>
    <property type="match status" value="1"/>
</dbReference>
<proteinExistence type="inferred from homology"/>
<reference evidence="14 15" key="1">
    <citation type="submission" date="2016-11" db="EMBL/GenBank/DDBJ databases">
        <authorList>
            <person name="Jaros S."/>
            <person name="Januszkiewicz K."/>
            <person name="Wedrychowicz H."/>
        </authorList>
    </citation>
    <scope>NUCLEOTIDE SEQUENCE [LARGE SCALE GENOMIC DNA]</scope>
    <source>
        <strain evidence="14 15">DSM 17737</strain>
    </source>
</reference>
<dbReference type="GO" id="GO:0071978">
    <property type="term" value="P:bacterial-type flagellum-dependent swarming motility"/>
    <property type="evidence" value="ECO:0007669"/>
    <property type="project" value="TreeGrafter"/>
</dbReference>
<accession>A0A1N6FLH7</accession>
<dbReference type="InterPro" id="IPR001543">
    <property type="entry name" value="FliN-like_C"/>
</dbReference>
<comment type="similarity">
    <text evidence="1 11">Belongs to the FliM family.</text>
</comment>
<dbReference type="PRINTS" id="PR00955">
    <property type="entry name" value="FLGMOTORFLIM"/>
</dbReference>
<evidence type="ECO:0000256" key="2">
    <source>
        <dbReference type="ARBA" id="ARBA00021898"/>
    </source>
</evidence>
<dbReference type="SUPFAM" id="SSF101801">
    <property type="entry name" value="Surface presentation of antigens (SPOA)"/>
    <property type="match status" value="1"/>
</dbReference>
<dbReference type="STRING" id="364032.SAMN05443662_1128"/>
<dbReference type="GO" id="GO:0009425">
    <property type="term" value="C:bacterial-type flagellum basal body"/>
    <property type="evidence" value="ECO:0007669"/>
    <property type="project" value="UniProtKB-SubCell"/>
</dbReference>
<evidence type="ECO:0000256" key="4">
    <source>
        <dbReference type="ARBA" id="ARBA00022500"/>
    </source>
</evidence>
<evidence type="ECO:0000256" key="9">
    <source>
        <dbReference type="ARBA" id="ARBA00025044"/>
    </source>
</evidence>
<organism evidence="14 15">
    <name type="scientific">Sulfurivirga caldicuralii</name>
    <dbReference type="NCBI Taxonomy" id="364032"/>
    <lineage>
        <taxon>Bacteria</taxon>
        <taxon>Pseudomonadati</taxon>
        <taxon>Pseudomonadota</taxon>
        <taxon>Gammaproteobacteria</taxon>
        <taxon>Thiotrichales</taxon>
        <taxon>Piscirickettsiaceae</taxon>
        <taxon>Sulfurivirga</taxon>
    </lineage>
</organism>
<dbReference type="InterPro" id="IPR028976">
    <property type="entry name" value="CheC-like_sf"/>
</dbReference>
<dbReference type="CDD" id="cd17908">
    <property type="entry name" value="FliM"/>
    <property type="match status" value="1"/>
</dbReference>
<name>A0A1N6FLH7_9GAMM</name>
<evidence type="ECO:0000256" key="3">
    <source>
        <dbReference type="ARBA" id="ARBA00022475"/>
    </source>
</evidence>
<evidence type="ECO:0000256" key="8">
    <source>
        <dbReference type="ARBA" id="ARBA00023143"/>
    </source>
</evidence>
<dbReference type="AlphaFoldDB" id="A0A1N6FLH7"/>
<dbReference type="Proteomes" id="UP000198461">
    <property type="component" value="Unassembled WGS sequence"/>
</dbReference>
<evidence type="ECO:0000256" key="12">
    <source>
        <dbReference type="SAM" id="MobiDB-lite"/>
    </source>
</evidence>
<evidence type="ECO:0000256" key="10">
    <source>
        <dbReference type="NCBIfam" id="TIGR01397"/>
    </source>
</evidence>
<keyword evidence="14" id="KW-0969">Cilium</keyword>
<dbReference type="EMBL" id="FSRE01000002">
    <property type="protein sequence ID" value="SIN96122.1"/>
    <property type="molecule type" value="Genomic_DNA"/>
</dbReference>
<keyword evidence="4 11" id="KW-0145">Chemotaxis</keyword>
<dbReference type="Gene3D" id="2.30.330.10">
    <property type="entry name" value="SpoA-like"/>
    <property type="match status" value="1"/>
</dbReference>
<dbReference type="Pfam" id="PF01052">
    <property type="entry name" value="FliMN_C"/>
    <property type="match status" value="1"/>
</dbReference>
<evidence type="ECO:0000313" key="15">
    <source>
        <dbReference type="Proteomes" id="UP000198461"/>
    </source>
</evidence>
<evidence type="ECO:0000256" key="5">
    <source>
        <dbReference type="ARBA" id="ARBA00022519"/>
    </source>
</evidence>
<sequence length="340" mass="38612">MDDILSQDEVDALLRGMDEGDVETETDQPEDGLPIRPYDFSNQERIVRGRLPALDIINERFTRGFQRQFNELIMTSIEVAAGEVKIIKMIDYQRNLFFPTSLNLYRLNPLNTVSLFTLDSKLIFTAVDLYFGGTGLLPFKIEGREYSPVETSMIRSILDIAVENMRKAWAPVMDLEIEYMHSEMNPKFASIVDPTDMLVVSPVHVRFEATEGRIDIVIPYAALEPIRDKLEEGLQNLQGDSDNTWARTMRDEVKNIEVELSSTLAELQLGVDDLVNLKEGDILPFDMPDLVTLMAEDIPIARGKLGISERNKKAIKIESIIRHPAYKEPPINPVRGLDDE</sequence>
<evidence type="ECO:0000313" key="14">
    <source>
        <dbReference type="EMBL" id="SIN96122.1"/>
    </source>
</evidence>
<dbReference type="PANTHER" id="PTHR30034:SF3">
    <property type="entry name" value="FLAGELLAR MOTOR SWITCH PROTEIN FLIM"/>
    <property type="match status" value="1"/>
</dbReference>
<keyword evidence="14" id="KW-0282">Flagellum</keyword>
<keyword evidence="5 11" id="KW-0997">Cell inner membrane</keyword>
<evidence type="ECO:0000256" key="1">
    <source>
        <dbReference type="ARBA" id="ARBA00011049"/>
    </source>
</evidence>
<keyword evidence="7 11" id="KW-0472">Membrane</keyword>
<dbReference type="GO" id="GO:0005886">
    <property type="term" value="C:plasma membrane"/>
    <property type="evidence" value="ECO:0007669"/>
    <property type="project" value="UniProtKB-SubCell"/>
</dbReference>
<dbReference type="OrthoDB" id="9806941at2"/>
<dbReference type="GO" id="GO:0003774">
    <property type="term" value="F:cytoskeletal motor activity"/>
    <property type="evidence" value="ECO:0007669"/>
    <property type="project" value="InterPro"/>
</dbReference>
<keyword evidence="6 11" id="KW-0283">Flagellar rotation</keyword>
<feature type="region of interest" description="Disordered" evidence="12">
    <location>
        <begin position="16"/>
        <end position="35"/>
    </location>
</feature>
<comment type="function">
    <text evidence="9 11">FliM is one of three proteins (FliG, FliN, FliM) that forms the rotor-mounted switch complex (C ring), located at the base of the basal body. This complex interacts with the CheY and CheZ chemotaxis proteins, in addition to contacting components of the motor that determine the direction of flagellar rotation.</text>
</comment>
<dbReference type="PANTHER" id="PTHR30034">
    <property type="entry name" value="FLAGELLAR MOTOR SWITCH PROTEIN FLIM"/>
    <property type="match status" value="1"/>
</dbReference>
<dbReference type="SUPFAM" id="SSF103039">
    <property type="entry name" value="CheC-like"/>
    <property type="match status" value="1"/>
</dbReference>
<comment type="subcellular location">
    <subcellularLocation>
        <location evidence="11">Cell inner membrane</location>
        <topology evidence="11">Peripheral membrane protein</topology>
    </subcellularLocation>
    <subcellularLocation>
        <location evidence="11">Bacterial flagellum basal body</location>
    </subcellularLocation>
</comment>
<protein>
    <recommendedName>
        <fullName evidence="2 10">Flagellar motor switch protein FliM</fullName>
    </recommendedName>
</protein>
<evidence type="ECO:0000256" key="7">
    <source>
        <dbReference type="ARBA" id="ARBA00023136"/>
    </source>
</evidence>
<keyword evidence="3 11" id="KW-1003">Cell membrane</keyword>
<feature type="compositionally biased region" description="Acidic residues" evidence="12">
    <location>
        <begin position="19"/>
        <end position="30"/>
    </location>
</feature>